<comment type="similarity">
    <text evidence="2">Belongs to the RRP1 family.</text>
</comment>
<dbReference type="GO" id="GO:0005634">
    <property type="term" value="C:nucleus"/>
    <property type="evidence" value="ECO:0007669"/>
    <property type="project" value="UniProtKB-SubCell"/>
</dbReference>
<dbReference type="AlphaFoldDB" id="G8BPT7"/>
<evidence type="ECO:0000256" key="4">
    <source>
        <dbReference type="ARBA" id="ARBA00023242"/>
    </source>
</evidence>
<dbReference type="RefSeq" id="XP_003684452.1">
    <property type="nucleotide sequence ID" value="XM_003684404.1"/>
</dbReference>
<organism evidence="6 7">
    <name type="scientific">Tetrapisispora phaffii (strain ATCC 24235 / CBS 4417 / NBRC 1672 / NRRL Y-8282 / UCD 70-5)</name>
    <name type="common">Yeast</name>
    <name type="synonym">Fabospora phaffii</name>
    <dbReference type="NCBI Taxonomy" id="1071381"/>
    <lineage>
        <taxon>Eukaryota</taxon>
        <taxon>Fungi</taxon>
        <taxon>Dikarya</taxon>
        <taxon>Ascomycota</taxon>
        <taxon>Saccharomycotina</taxon>
        <taxon>Saccharomycetes</taxon>
        <taxon>Saccharomycetales</taxon>
        <taxon>Saccharomycetaceae</taxon>
        <taxon>Tetrapisispora</taxon>
    </lineage>
</organism>
<evidence type="ECO:0000256" key="3">
    <source>
        <dbReference type="ARBA" id="ARBA00022552"/>
    </source>
</evidence>
<dbReference type="InterPro" id="IPR010301">
    <property type="entry name" value="RRP1"/>
</dbReference>
<proteinExistence type="inferred from homology"/>
<dbReference type="GO" id="GO:0030688">
    <property type="term" value="C:preribosome, small subunit precursor"/>
    <property type="evidence" value="ECO:0007669"/>
    <property type="project" value="InterPro"/>
</dbReference>
<dbReference type="PANTHER" id="PTHR13026">
    <property type="entry name" value="NNP-1 PROTEIN NOVEL NUCLEAR PROTEIN 1 NOP52"/>
    <property type="match status" value="1"/>
</dbReference>
<dbReference type="Pfam" id="PF05997">
    <property type="entry name" value="Nop52"/>
    <property type="match status" value="1"/>
</dbReference>
<dbReference type="HOGENOM" id="CLU_022876_0_0_1"/>
<gene>
    <name evidence="6" type="primary">TPHA0B03480</name>
    <name evidence="6" type="ordered locus">TPHA_0B03480</name>
</gene>
<protein>
    <recommendedName>
        <fullName evidence="8">Ribosomal RNA-processing protein 1</fullName>
    </recommendedName>
</protein>
<evidence type="ECO:0000313" key="6">
    <source>
        <dbReference type="EMBL" id="CCE62018.1"/>
    </source>
</evidence>
<dbReference type="STRING" id="1071381.G8BPT7"/>
<feature type="region of interest" description="Disordered" evidence="5">
    <location>
        <begin position="258"/>
        <end position="287"/>
    </location>
</feature>
<comment type="subcellular location">
    <subcellularLocation>
        <location evidence="1">Nucleus</location>
    </subcellularLocation>
</comment>
<keyword evidence="7" id="KW-1185">Reference proteome</keyword>
<dbReference type="KEGG" id="tpf:TPHA_0B03480"/>
<dbReference type="EMBL" id="HE612857">
    <property type="protein sequence ID" value="CCE62018.1"/>
    <property type="molecule type" value="Genomic_DNA"/>
</dbReference>
<evidence type="ECO:0000256" key="5">
    <source>
        <dbReference type="SAM" id="MobiDB-lite"/>
    </source>
</evidence>
<keyword evidence="4" id="KW-0539">Nucleus</keyword>
<dbReference type="GeneID" id="11534868"/>
<evidence type="ECO:0000256" key="1">
    <source>
        <dbReference type="ARBA" id="ARBA00004123"/>
    </source>
</evidence>
<dbReference type="OMA" id="AMWFSDR"/>
<accession>G8BPT7</accession>
<dbReference type="PANTHER" id="PTHR13026:SF0">
    <property type="entry name" value="RIBOSOMAL RNA PROCESSING 1B"/>
    <property type="match status" value="1"/>
</dbReference>
<name>G8BPT7_TETPH</name>
<evidence type="ECO:0000256" key="2">
    <source>
        <dbReference type="ARBA" id="ARBA00006374"/>
    </source>
</evidence>
<evidence type="ECO:0008006" key="8">
    <source>
        <dbReference type="Google" id="ProtNLM"/>
    </source>
</evidence>
<sequence>METTGFVKQLASNNRKVRVNALEKLTELLATVNFKKAKQLQFDKLWKGLYFSMWFSDKPRPQQRLANELGALFLTYFKESDNSEKNTEKLCMNDAAFIKFSKAFWRVILMEWLNIDKWRLDKYLLLVRRVLYNQLKYMQLRNWDELLVEKYLTKVLKKLPLSGDRKVYTGVPIHITDIFLDEWERLMRNDDVPQEEIADEDFEEKEYDFITLVKETPLPKFIDIFQKLTEDQHVSKVLKSRIKEDLLEDTRLLEWEIINDEDSDEEEEREDVVAEEDNDDDTEWKGF</sequence>
<evidence type="ECO:0000313" key="7">
    <source>
        <dbReference type="Proteomes" id="UP000005666"/>
    </source>
</evidence>
<dbReference type="Proteomes" id="UP000005666">
    <property type="component" value="Chromosome 2"/>
</dbReference>
<dbReference type="eggNOG" id="KOG3911">
    <property type="taxonomic scope" value="Eukaryota"/>
</dbReference>
<dbReference type="GO" id="GO:0006364">
    <property type="term" value="P:rRNA processing"/>
    <property type="evidence" value="ECO:0007669"/>
    <property type="project" value="UniProtKB-KW"/>
</dbReference>
<keyword evidence="3" id="KW-0698">rRNA processing</keyword>
<dbReference type="GO" id="GO:0030687">
    <property type="term" value="C:preribosome, large subunit precursor"/>
    <property type="evidence" value="ECO:0007669"/>
    <property type="project" value="EnsemblFungi"/>
</dbReference>
<reference evidence="6 7" key="1">
    <citation type="journal article" date="2011" name="Proc. Natl. Acad. Sci. U.S.A.">
        <title>Evolutionary erosion of yeast sex chromosomes by mating-type switching accidents.</title>
        <authorList>
            <person name="Gordon J.L."/>
            <person name="Armisen D."/>
            <person name="Proux-Wera E."/>
            <person name="Oheigeartaigh S.S."/>
            <person name="Byrne K.P."/>
            <person name="Wolfe K.H."/>
        </authorList>
    </citation>
    <scope>NUCLEOTIDE SEQUENCE [LARGE SCALE GENOMIC DNA]</scope>
    <source>
        <strain evidence="7">ATCC 24235 / CBS 4417 / NBRC 1672 / NRRL Y-8282 / UCD 70-5</strain>
    </source>
</reference>
<dbReference type="OrthoDB" id="2019504at2759"/>